<evidence type="ECO:0000256" key="1">
    <source>
        <dbReference type="SAM" id="SignalP"/>
    </source>
</evidence>
<reference evidence="3 4" key="1">
    <citation type="submission" date="2018-08" db="EMBL/GenBank/DDBJ databases">
        <title>Cellulomonas rhizosphaerae sp. nov., a novel actinomycete isolated from soil.</title>
        <authorList>
            <person name="Tian Y."/>
        </authorList>
    </citation>
    <scope>NUCLEOTIDE SEQUENCE [LARGE SCALE GENOMIC DNA]</scope>
    <source>
        <strain evidence="3 4">NEAU-TCZ24</strain>
    </source>
</reference>
<evidence type="ECO:0000313" key="3">
    <source>
        <dbReference type="EMBL" id="RHA38886.1"/>
    </source>
</evidence>
<feature type="domain" description="Sporulation stage II protein D amidase enhancer LytB N-terminal" evidence="2">
    <location>
        <begin position="386"/>
        <end position="481"/>
    </location>
</feature>
<comment type="caution">
    <text evidence="3">The sequence shown here is derived from an EMBL/GenBank/DDBJ whole genome shotgun (WGS) entry which is preliminary data.</text>
</comment>
<dbReference type="InterPro" id="IPR013693">
    <property type="entry name" value="SpoIID/LytB_N"/>
</dbReference>
<keyword evidence="4" id="KW-1185">Reference proteome</keyword>
<name>A0A413RJT5_9CELL</name>
<dbReference type="RefSeq" id="WP_118767795.1">
    <property type="nucleotide sequence ID" value="NZ_QWKP01000209.1"/>
</dbReference>
<keyword evidence="1" id="KW-0732">Signal</keyword>
<dbReference type="OrthoDB" id="9773852at2"/>
<feature type="signal peptide" evidence="1">
    <location>
        <begin position="1"/>
        <end position="28"/>
    </location>
</feature>
<proteinExistence type="predicted"/>
<feature type="chain" id="PRO_5039398270" description="Sporulation stage II protein D amidase enhancer LytB N-terminal domain-containing protein" evidence="1">
    <location>
        <begin position="29"/>
        <end position="611"/>
    </location>
</feature>
<evidence type="ECO:0000313" key="4">
    <source>
        <dbReference type="Proteomes" id="UP000283374"/>
    </source>
</evidence>
<dbReference type="EMBL" id="QWKP01000209">
    <property type="protein sequence ID" value="RHA38886.1"/>
    <property type="molecule type" value="Genomic_DNA"/>
</dbReference>
<protein>
    <recommendedName>
        <fullName evidence="2">Sporulation stage II protein D amidase enhancer LytB N-terminal domain-containing protein</fullName>
    </recommendedName>
</protein>
<gene>
    <name evidence="3" type="ORF">D1825_12770</name>
</gene>
<sequence>MPSRSRLHLSRVASVVAAALVLTGLATAPASGASSAVTARLTGPATINPLQTTTLTATYTKNGTPVAHATLKLQKHSPTGWRTVRTFPVRAGSGTYTLAPNGNTSYRVANHDGSEVSSILRVAVASTYVHAAVAGKSSVAAGAATTLSAWYVKGGAPVPTAVLTLQRKAGSSWVSARTVTIVHGRGTTTVTPSVTANYRLVNHDGSRISPTATVRVVSGPSSFNVTGSGYGHGVGMSQYGAYAMALAGSTAAGVLEHYYTGADVATRTTKKTVAVQILGPEPYRFKGYADTATSATFTVSAGLWRVRTQDGSAAFEGTASQPVALKVVGTQVRATQGSRTLSAARIRLFWSGTDAWHSTATKAVASISGAQGAYRHGELTATVIGGKLNVVNELLLNTDYLYGIAEMPSSWGSGKGTHALAAQAIAARSYALTKTGTRKAGCDCHLVDDVRDQNFTGWKKESEGSGAQWGKLWVAAVDRTVTSAASAQVLTYKGAAIATHYYSASGGGTGNSEDVWSSTIPWERSVSDPWSLRAPGNPNKAWTATLSQSSARRIFGLNDVLSIKIAQKWPGGQLRTLVATAPDGTTRIVTGKADAMRAELGLKAAWVTSIS</sequence>
<evidence type="ECO:0000259" key="2">
    <source>
        <dbReference type="Pfam" id="PF08486"/>
    </source>
</evidence>
<dbReference type="Pfam" id="PF08486">
    <property type="entry name" value="SpoIID"/>
    <property type="match status" value="1"/>
</dbReference>
<accession>A0A413RJT5</accession>
<organism evidence="3 4">
    <name type="scientific">Cellulomonas rhizosphaerae</name>
    <dbReference type="NCBI Taxonomy" id="2293719"/>
    <lineage>
        <taxon>Bacteria</taxon>
        <taxon>Bacillati</taxon>
        <taxon>Actinomycetota</taxon>
        <taxon>Actinomycetes</taxon>
        <taxon>Micrococcales</taxon>
        <taxon>Cellulomonadaceae</taxon>
        <taxon>Cellulomonas</taxon>
    </lineage>
</organism>
<dbReference type="Proteomes" id="UP000283374">
    <property type="component" value="Unassembled WGS sequence"/>
</dbReference>
<dbReference type="AlphaFoldDB" id="A0A413RJT5"/>